<organism evidence="4 5">
    <name type="scientific">Stentor coeruleus</name>
    <dbReference type="NCBI Taxonomy" id="5963"/>
    <lineage>
        <taxon>Eukaryota</taxon>
        <taxon>Sar</taxon>
        <taxon>Alveolata</taxon>
        <taxon>Ciliophora</taxon>
        <taxon>Postciliodesmatophora</taxon>
        <taxon>Heterotrichea</taxon>
        <taxon>Heterotrichida</taxon>
        <taxon>Stentoridae</taxon>
        <taxon>Stentor</taxon>
    </lineage>
</organism>
<dbReference type="Pfam" id="PF25390">
    <property type="entry name" value="WD40_RLD"/>
    <property type="match status" value="1"/>
</dbReference>
<sequence length="405" mass="43435">MKHLLKPAVLAFLWPNDSRSESNPNLYAWGNNTSGQLGLGSEISKAFPCVVEDLKREHISKVFSSGQCSSSVAINPIGEVFTWGNGLDNILGHNTGEANVITPTKLNLETSFTKVAVGGGHMIGLTKDGTLMSWGLDDCGQCGHEVIKQVVDPRAFRPQLLRGKSPGIVKGDLDGVKIVDVACGKYFSVALSEEGHVYTWGAGREYALGHGNRDSCKTPKRVSGLDGVKITQITCGRNFVMARDNEGAIYAWGSNEYGQLGLGLIEKFKAQPQKLRLLKDVVEISCGDFHVLALTSQGEVFSWGSGGDGQLGHGNNSSQATPTVINNLPKIAHVACGGGHSGFITQDFRLFMCGRGIDGQLGRQGKIESIASNRNIPLQVEHFSRSRVLQVAAGMHHSLALVIDN</sequence>
<evidence type="ECO:0000256" key="1">
    <source>
        <dbReference type="ARBA" id="ARBA00022737"/>
    </source>
</evidence>
<proteinExistence type="predicted"/>
<dbReference type="PROSITE" id="PS00626">
    <property type="entry name" value="RCC1_2"/>
    <property type="match status" value="1"/>
</dbReference>
<dbReference type="Gene3D" id="2.130.10.30">
    <property type="entry name" value="Regulator of chromosome condensation 1/beta-lactamase-inhibitor protein II"/>
    <property type="match status" value="2"/>
</dbReference>
<dbReference type="PANTHER" id="PTHR22872">
    <property type="entry name" value="BTK-BINDING PROTEIN-RELATED"/>
    <property type="match status" value="1"/>
</dbReference>
<protein>
    <recommendedName>
        <fullName evidence="3">RCC1-like domain-containing protein</fullName>
    </recommendedName>
</protein>
<accession>A0A1R2BH34</accession>
<dbReference type="Pfam" id="PF00415">
    <property type="entry name" value="RCC1"/>
    <property type="match status" value="1"/>
</dbReference>
<dbReference type="PANTHER" id="PTHR22872:SF2">
    <property type="entry name" value="INHIBITOR OF BRUTON TYROSINE KINASE"/>
    <property type="match status" value="1"/>
</dbReference>
<reference evidence="4 5" key="1">
    <citation type="submission" date="2016-11" db="EMBL/GenBank/DDBJ databases">
        <title>The macronuclear genome of Stentor coeruleus: a giant cell with tiny introns.</title>
        <authorList>
            <person name="Slabodnick M."/>
            <person name="Ruby J.G."/>
            <person name="Reiff S.B."/>
            <person name="Swart E.C."/>
            <person name="Gosai S."/>
            <person name="Prabakaran S."/>
            <person name="Witkowska E."/>
            <person name="Larue G.E."/>
            <person name="Fisher S."/>
            <person name="Freeman R.M."/>
            <person name="Gunawardena J."/>
            <person name="Chu W."/>
            <person name="Stover N.A."/>
            <person name="Gregory B.D."/>
            <person name="Nowacki M."/>
            <person name="Derisi J."/>
            <person name="Roy S.W."/>
            <person name="Marshall W.F."/>
            <person name="Sood P."/>
        </authorList>
    </citation>
    <scope>NUCLEOTIDE SEQUENCE [LARGE SCALE GENOMIC DNA]</scope>
    <source>
        <strain evidence="4">WM001</strain>
    </source>
</reference>
<feature type="repeat" description="RCC1" evidence="2">
    <location>
        <begin position="78"/>
        <end position="128"/>
    </location>
</feature>
<keyword evidence="1" id="KW-0677">Repeat</keyword>
<dbReference type="OrthoDB" id="10256179at2759"/>
<feature type="repeat" description="RCC1" evidence="2">
    <location>
        <begin position="24"/>
        <end position="75"/>
    </location>
</feature>
<evidence type="ECO:0000313" key="5">
    <source>
        <dbReference type="Proteomes" id="UP000187209"/>
    </source>
</evidence>
<dbReference type="PROSITE" id="PS50012">
    <property type="entry name" value="RCC1_3"/>
    <property type="match status" value="7"/>
</dbReference>
<dbReference type="InterPro" id="IPR058923">
    <property type="entry name" value="RCC1-like_dom"/>
</dbReference>
<dbReference type="InterPro" id="IPR009091">
    <property type="entry name" value="RCC1/BLIP-II"/>
</dbReference>
<dbReference type="InterPro" id="IPR051625">
    <property type="entry name" value="Signaling_Regulatory_Domain"/>
</dbReference>
<dbReference type="AlphaFoldDB" id="A0A1R2BH34"/>
<dbReference type="SUPFAM" id="SSF50985">
    <property type="entry name" value="RCC1/BLIP-II"/>
    <property type="match status" value="2"/>
</dbReference>
<evidence type="ECO:0000259" key="3">
    <source>
        <dbReference type="Pfam" id="PF25390"/>
    </source>
</evidence>
<keyword evidence="5" id="KW-1185">Reference proteome</keyword>
<name>A0A1R2BH34_9CILI</name>
<evidence type="ECO:0000313" key="4">
    <source>
        <dbReference type="EMBL" id="OMJ76086.1"/>
    </source>
</evidence>
<dbReference type="PRINTS" id="PR00633">
    <property type="entry name" value="RCCNDNSATION"/>
</dbReference>
<feature type="repeat" description="RCC1" evidence="2">
    <location>
        <begin position="348"/>
        <end position="404"/>
    </location>
</feature>
<feature type="repeat" description="RCC1" evidence="2">
    <location>
        <begin position="195"/>
        <end position="246"/>
    </location>
</feature>
<gene>
    <name evidence="4" type="ORF">SteCoe_24649</name>
</gene>
<feature type="repeat" description="RCC1" evidence="2">
    <location>
        <begin position="298"/>
        <end position="347"/>
    </location>
</feature>
<dbReference type="Proteomes" id="UP000187209">
    <property type="component" value="Unassembled WGS sequence"/>
</dbReference>
<feature type="repeat" description="RCC1" evidence="2">
    <location>
        <begin position="247"/>
        <end position="297"/>
    </location>
</feature>
<dbReference type="InterPro" id="IPR000408">
    <property type="entry name" value="Reg_chr_condens"/>
</dbReference>
<comment type="caution">
    <text evidence="4">The sequence shown here is derived from an EMBL/GenBank/DDBJ whole genome shotgun (WGS) entry which is preliminary data.</text>
</comment>
<evidence type="ECO:0000256" key="2">
    <source>
        <dbReference type="PROSITE-ProRule" id="PRU00235"/>
    </source>
</evidence>
<feature type="repeat" description="RCC1" evidence="2">
    <location>
        <begin position="129"/>
        <end position="194"/>
    </location>
</feature>
<dbReference type="EMBL" id="MPUH01000653">
    <property type="protein sequence ID" value="OMJ76086.1"/>
    <property type="molecule type" value="Genomic_DNA"/>
</dbReference>
<feature type="domain" description="RCC1-like" evidence="3">
    <location>
        <begin position="112"/>
        <end position="402"/>
    </location>
</feature>